<gene>
    <name evidence="1" type="ORF">J07HQW2_00335</name>
</gene>
<sequence length="81" mass="9208">MTANDDLINHTTKIQTIYCAKSSDQRELRDRLAALIKMTLRMRAPTVDLSTDSQSQFVCCNMEIRLCAESDSVHPYFSAHV</sequence>
<evidence type="ECO:0000313" key="2">
    <source>
        <dbReference type="Proteomes" id="UP000030710"/>
    </source>
</evidence>
<proteinExistence type="predicted"/>
<reference evidence="1 2" key="1">
    <citation type="journal article" date="2013" name="PLoS ONE">
        <title>Assembly-driven community genomics of a hypersaline microbial ecosystem.</title>
        <authorList>
            <person name="Podell S."/>
            <person name="Ugalde J.A."/>
            <person name="Narasingarao P."/>
            <person name="Banfield J.F."/>
            <person name="Heidelberg K.B."/>
            <person name="Allen E.E."/>
        </authorList>
    </citation>
    <scope>NUCLEOTIDE SEQUENCE [LARGE SCALE GENOMIC DNA]</scope>
    <source>
        <strain evidence="2">J07HQW2</strain>
    </source>
</reference>
<dbReference type="HOGENOM" id="CLU_2565663_0_0_2"/>
<name>U1PNR7_9EURY</name>
<accession>U1PNR7</accession>
<organism evidence="1 2">
    <name type="scientific">Haloquadratum walsbyi J07HQW2</name>
    <dbReference type="NCBI Taxonomy" id="1238425"/>
    <lineage>
        <taxon>Archaea</taxon>
        <taxon>Methanobacteriati</taxon>
        <taxon>Methanobacteriota</taxon>
        <taxon>Stenosarchaea group</taxon>
        <taxon>Halobacteria</taxon>
        <taxon>Halobacteriales</taxon>
        <taxon>Haloferacaceae</taxon>
        <taxon>Haloquadratum</taxon>
    </lineage>
</organism>
<dbReference type="AlphaFoldDB" id="U1PNR7"/>
<protein>
    <submittedName>
        <fullName evidence="1">Uncharacterized protein</fullName>
    </submittedName>
</protein>
<evidence type="ECO:0000313" key="1">
    <source>
        <dbReference type="EMBL" id="ERG93901.1"/>
    </source>
</evidence>
<dbReference type="EMBL" id="KE356561">
    <property type="protein sequence ID" value="ERG93901.1"/>
    <property type="molecule type" value="Genomic_DNA"/>
</dbReference>
<dbReference type="Proteomes" id="UP000030710">
    <property type="component" value="Unassembled WGS sequence"/>
</dbReference>